<feature type="compositionally biased region" description="Polar residues" evidence="2">
    <location>
        <begin position="680"/>
        <end position="696"/>
    </location>
</feature>
<keyword evidence="5" id="KW-1185">Reference proteome</keyword>
<dbReference type="Ensembl" id="ENSOKIT00005081125.1">
    <property type="protein sequence ID" value="ENSOKIP00005076119.1"/>
    <property type="gene ID" value="ENSOKIG00005032896.1"/>
</dbReference>
<dbReference type="InterPro" id="IPR042793">
    <property type="entry name" value="ZCCHC2"/>
</dbReference>
<dbReference type="InterPro" id="IPR036875">
    <property type="entry name" value="Znf_CCHC_sf"/>
</dbReference>
<keyword evidence="1" id="KW-0479">Metal-binding</keyword>
<dbReference type="SUPFAM" id="SSF57756">
    <property type="entry name" value="Retrovirus zinc finger-like domains"/>
    <property type="match status" value="1"/>
</dbReference>
<dbReference type="InterPro" id="IPR001878">
    <property type="entry name" value="Znf_CCHC"/>
</dbReference>
<reference evidence="4" key="2">
    <citation type="submission" date="2025-09" db="UniProtKB">
        <authorList>
            <consortium name="Ensembl"/>
        </authorList>
    </citation>
    <scope>IDENTIFICATION</scope>
</reference>
<proteinExistence type="predicted"/>
<dbReference type="PANTHER" id="PTHR46939">
    <property type="entry name" value="ZINC FINGER CCHC DOMAIN-CONTAINING PROTEIN 2"/>
    <property type="match status" value="1"/>
</dbReference>
<dbReference type="Pfam" id="PF25479">
    <property type="entry name" value="Vts1"/>
    <property type="match status" value="1"/>
</dbReference>
<gene>
    <name evidence="4" type="primary">LOC109875036</name>
</gene>
<sequence length="1059" mass="117275">MLRMKIPIRTAEGDHTVEDEQENTDCSSHTIDSVPYCGVRFKNSTGESYRQWQIDKKAVFEWFGLHLSPAKRIEFMYGLLHMCQPLEIRFLGSCLEDLARKDVHVFRDFEITANCQTDLAFLKDVSDPVVRSKLLVYLSLLRSGNRECADTLYRALSHIDPALYLNTYHGVPLSPRGGNTQNVPDQHCHREGGMESGRSVHPSGTPLEAESGSLEHLALLFTMASLHPAFPFYQRDTVRHQLDNVELVLEERMDCHKLMSFQQKQHALRREDLSPRSTDMGQSACCIPNQLPNRTSSQREEVHIDKIVLKTISWNRVNSEYGIEVQWSDSTWTTVTKTHHELGDFLSKRSTEPFEKGLVRLLAQGYQYEPRDLERTLQEMLLSAPAAFRQRREVCRFLLPHCSHCKCLCPCLSLQEDNTVPPGKTCKAPEHFKEDCTEPSSQDHDIGSHHLRHQTACSSKRLGQGTLMTKSSQSERQRPAVHAEHNGVMERRRRRRRRRKPGIMTCRPDSHQNTDEKWAFTPEKKRRRPGGRRSDGAKGYIPSSFIRPQSTHMTRQGAKPVQNRYGDTWSDSSSTPSSPQHEAHESLDNEDLEDERDTAESYSDHSVQEKRASDHSRGEVVATVHAIVPVPYREETSYTGSPLSVHTLSMTVQNGRTMPDRTVMVTPQPGDGSPADGALTGTTSMVPQESIPSQASLGDPERQRHVSAPLSSPQLANAGSSIHLNPQCYMTPTSPESRSTNPHHQPPMSAISVIPLTFHVCPLRPAYTSTDPASTATLPLAASLPDPSTRTQALAVPTSLPTPTSVTPSSVATVTPAAISQVQATLPPAIPTHTPGPVASPALTLIHSTAQGDGASCSSSWVAAGQAQTQQQALPPQQQQMSCNSCGCRGSCGNSHSTSPNFSFPPQLRRQVFSNAHLPLFHLPSMCSTGYPSHRCQVQHQSNATTQLPFYPPPPHTATPTSTPPPRHSHHMLATQAGYNLQQMAAAPFNSFYTPMFSSLGLGLGTGTMKSSANVSCYNCGLSGHYAQDCKQPSMDAGQQGDFRLKYMAPHFFEADQTD</sequence>
<dbReference type="Pfam" id="PF26034">
    <property type="entry name" value="PHAT_SMAUG"/>
    <property type="match status" value="1"/>
</dbReference>
<feature type="compositionally biased region" description="Acidic residues" evidence="2">
    <location>
        <begin position="588"/>
        <end position="597"/>
    </location>
</feature>
<feature type="region of interest" description="Disordered" evidence="2">
    <location>
        <begin position="668"/>
        <end position="705"/>
    </location>
</feature>
<feature type="region of interest" description="Disordered" evidence="2">
    <location>
        <begin position="189"/>
        <end position="208"/>
    </location>
</feature>
<evidence type="ECO:0000313" key="5">
    <source>
        <dbReference type="Proteomes" id="UP000694557"/>
    </source>
</evidence>
<dbReference type="AlphaFoldDB" id="A0A8C7IR61"/>
<dbReference type="GO" id="GO:0008270">
    <property type="term" value="F:zinc ion binding"/>
    <property type="evidence" value="ECO:0007669"/>
    <property type="project" value="UniProtKB-KW"/>
</dbReference>
<dbReference type="Gene3D" id="4.10.60.10">
    <property type="entry name" value="Zinc finger, CCHC-type"/>
    <property type="match status" value="1"/>
</dbReference>
<dbReference type="PANTHER" id="PTHR46939:SF1">
    <property type="entry name" value="ZINC FINGER CCHC DOMAIN-CONTAINING PROTEIN 2"/>
    <property type="match status" value="1"/>
</dbReference>
<reference evidence="4" key="1">
    <citation type="submission" date="2025-08" db="UniProtKB">
        <authorList>
            <consortium name="Ensembl"/>
        </authorList>
    </citation>
    <scope>IDENTIFICATION</scope>
</reference>
<dbReference type="PROSITE" id="PS50158">
    <property type="entry name" value="ZF_CCHC"/>
    <property type="match status" value="1"/>
</dbReference>
<dbReference type="InterPro" id="IPR057327">
    <property type="entry name" value="Vts1_dom"/>
</dbReference>
<protein>
    <submittedName>
        <fullName evidence="4">Zinc finger CCHC domain-containing protein 2</fullName>
    </submittedName>
</protein>
<feature type="compositionally biased region" description="Basic residues" evidence="2">
    <location>
        <begin position="491"/>
        <end position="501"/>
    </location>
</feature>
<feature type="domain" description="CCHC-type" evidence="3">
    <location>
        <begin position="1017"/>
        <end position="1032"/>
    </location>
</feature>
<keyword evidence="1" id="KW-0862">Zinc</keyword>
<dbReference type="GeneID" id="109875036"/>
<organism evidence="4 5">
    <name type="scientific">Oncorhynchus kisutch</name>
    <name type="common">Coho salmon</name>
    <name type="synonym">Salmo kisutch</name>
    <dbReference type="NCBI Taxonomy" id="8019"/>
    <lineage>
        <taxon>Eukaryota</taxon>
        <taxon>Metazoa</taxon>
        <taxon>Chordata</taxon>
        <taxon>Craniata</taxon>
        <taxon>Vertebrata</taxon>
        <taxon>Euteleostomi</taxon>
        <taxon>Actinopterygii</taxon>
        <taxon>Neopterygii</taxon>
        <taxon>Teleostei</taxon>
        <taxon>Protacanthopterygii</taxon>
        <taxon>Salmoniformes</taxon>
        <taxon>Salmonidae</taxon>
        <taxon>Salmoninae</taxon>
        <taxon>Oncorhynchus</taxon>
    </lineage>
</organism>
<evidence type="ECO:0000256" key="1">
    <source>
        <dbReference type="PROSITE-ProRule" id="PRU00047"/>
    </source>
</evidence>
<dbReference type="SMART" id="SM00343">
    <property type="entry name" value="ZnF_C2HC"/>
    <property type="match status" value="2"/>
</dbReference>
<feature type="region of interest" description="Disordered" evidence="2">
    <location>
        <begin position="452"/>
        <end position="619"/>
    </location>
</feature>
<keyword evidence="1" id="KW-0863">Zinc-finger</keyword>
<evidence type="ECO:0000259" key="3">
    <source>
        <dbReference type="PROSITE" id="PS50158"/>
    </source>
</evidence>
<evidence type="ECO:0000256" key="2">
    <source>
        <dbReference type="SAM" id="MobiDB-lite"/>
    </source>
</evidence>
<dbReference type="GeneTree" id="ENSGT00520000055637"/>
<feature type="compositionally biased region" description="Low complexity" evidence="2">
    <location>
        <begin position="567"/>
        <end position="579"/>
    </location>
</feature>
<feature type="compositionally biased region" description="Basic and acidic residues" evidence="2">
    <location>
        <begin position="508"/>
        <end position="518"/>
    </location>
</feature>
<accession>A0A8C7IR61</accession>
<dbReference type="Pfam" id="PF00098">
    <property type="entry name" value="zf-CCHC"/>
    <property type="match status" value="1"/>
</dbReference>
<evidence type="ECO:0000313" key="4">
    <source>
        <dbReference type="Ensembl" id="ENSOKIP00005076119.1"/>
    </source>
</evidence>
<dbReference type="Proteomes" id="UP000694557">
    <property type="component" value="Unassembled WGS sequence"/>
</dbReference>
<dbReference type="InterPro" id="IPR058599">
    <property type="entry name" value="PHAT_Smg/ZCCHC2-like"/>
</dbReference>
<feature type="compositionally biased region" description="Basic and acidic residues" evidence="2">
    <location>
        <begin position="598"/>
        <end position="618"/>
    </location>
</feature>
<dbReference type="RefSeq" id="XP_020322765.2">
    <property type="nucleotide sequence ID" value="XM_020467176.2"/>
</dbReference>
<feature type="compositionally biased region" description="Basic and acidic residues" evidence="2">
    <location>
        <begin position="473"/>
        <end position="490"/>
    </location>
</feature>
<dbReference type="KEGG" id="oki:109875036"/>
<dbReference type="GO" id="GO:0003676">
    <property type="term" value="F:nucleic acid binding"/>
    <property type="evidence" value="ECO:0007669"/>
    <property type="project" value="InterPro"/>
</dbReference>
<name>A0A8C7IR61_ONCKI</name>